<dbReference type="Proteomes" id="UP000246303">
    <property type="component" value="Unassembled WGS sequence"/>
</dbReference>
<evidence type="ECO:0000256" key="2">
    <source>
        <dbReference type="ARBA" id="ARBA00022741"/>
    </source>
</evidence>
<proteinExistence type="inferred from homology"/>
<evidence type="ECO:0000256" key="1">
    <source>
        <dbReference type="ARBA" id="ARBA00010638"/>
    </source>
</evidence>
<sequence>MGPETVGSDGAHLARVTLEWLAALNGSHPGMIVLAYISTAHEPPTAELLRACTAAGYKVHVPVCEPDFQLSWVRWDPQSELVRSTLAPVMEPCGPRASYEELAGDSSVAPSSAAPSGAPASARAGAQVLAIIVPALAVDATGARLGQGGGYYDRFLARSPGVPLAAVIYDNEFLPAGDLPHNSLDMPVNYALTPSAWIPLGRAAIL</sequence>
<gene>
    <name evidence="4" type="ORF">CVS29_07120</name>
</gene>
<keyword evidence="3" id="KW-0067">ATP-binding</keyword>
<dbReference type="EMBL" id="QHLZ01000003">
    <property type="protein sequence ID" value="PXA66440.1"/>
    <property type="molecule type" value="Genomic_DNA"/>
</dbReference>
<dbReference type="AlphaFoldDB" id="A0A2V3DTV1"/>
<dbReference type="InterPro" id="IPR037171">
    <property type="entry name" value="NagB/RpiA_transferase-like"/>
</dbReference>
<dbReference type="SUPFAM" id="SSF100950">
    <property type="entry name" value="NagB/RpiA/CoA transferase-like"/>
    <property type="match status" value="1"/>
</dbReference>
<keyword evidence="5" id="KW-1185">Reference proteome</keyword>
<dbReference type="PANTHER" id="PTHR23407">
    <property type="entry name" value="ATPASE INHIBITOR/5-FORMYLTETRAHYDROFOLATE CYCLO-LIGASE"/>
    <property type="match status" value="1"/>
</dbReference>
<organism evidence="4 5">
    <name type="scientific">Arthrobacter psychrochitiniphilus</name>
    <dbReference type="NCBI Taxonomy" id="291045"/>
    <lineage>
        <taxon>Bacteria</taxon>
        <taxon>Bacillati</taxon>
        <taxon>Actinomycetota</taxon>
        <taxon>Actinomycetes</taxon>
        <taxon>Micrococcales</taxon>
        <taxon>Micrococcaceae</taxon>
        <taxon>Arthrobacter</taxon>
    </lineage>
</organism>
<name>A0A2V3DTV1_9MICC</name>
<dbReference type="PANTHER" id="PTHR23407:SF1">
    <property type="entry name" value="5-FORMYLTETRAHYDROFOLATE CYCLO-LIGASE"/>
    <property type="match status" value="1"/>
</dbReference>
<accession>A0A2V3DTV1</accession>
<dbReference type="RefSeq" id="WP_110105624.1">
    <property type="nucleotide sequence ID" value="NZ_JACBZZ010000001.1"/>
</dbReference>
<comment type="similarity">
    <text evidence="1">Belongs to the 5-formyltetrahydrofolate cyclo-ligase family.</text>
</comment>
<dbReference type="GO" id="GO:0009396">
    <property type="term" value="P:folic acid-containing compound biosynthetic process"/>
    <property type="evidence" value="ECO:0007669"/>
    <property type="project" value="TreeGrafter"/>
</dbReference>
<dbReference type="InterPro" id="IPR024185">
    <property type="entry name" value="FTHF_cligase-like_sf"/>
</dbReference>
<evidence type="ECO:0000313" key="4">
    <source>
        <dbReference type="EMBL" id="PXA66440.1"/>
    </source>
</evidence>
<reference evidence="4 5" key="1">
    <citation type="submission" date="2018-05" db="EMBL/GenBank/DDBJ databases">
        <title>Genetic diversity of glacier-inhabiting Cryobacterium bacteria in China and description of Cryobacterium mengkeensis sp. nov. and Arthrobacter glacialis sp. nov.</title>
        <authorList>
            <person name="Liu Q."/>
            <person name="Xin Y.-H."/>
        </authorList>
    </citation>
    <scope>NUCLEOTIDE SEQUENCE [LARGE SCALE GENOMIC DNA]</scope>
    <source>
        <strain evidence="4 5">GP3</strain>
    </source>
</reference>
<dbReference type="OrthoDB" id="3242798at2"/>
<evidence type="ECO:0000256" key="3">
    <source>
        <dbReference type="ARBA" id="ARBA00022840"/>
    </source>
</evidence>
<dbReference type="GO" id="GO:0005524">
    <property type="term" value="F:ATP binding"/>
    <property type="evidence" value="ECO:0007669"/>
    <property type="project" value="UniProtKB-KW"/>
</dbReference>
<keyword evidence="4" id="KW-0436">Ligase</keyword>
<dbReference type="GO" id="GO:0030272">
    <property type="term" value="F:5-formyltetrahydrofolate cyclo-ligase activity"/>
    <property type="evidence" value="ECO:0007669"/>
    <property type="project" value="TreeGrafter"/>
</dbReference>
<keyword evidence="2" id="KW-0547">Nucleotide-binding</keyword>
<evidence type="ECO:0000313" key="5">
    <source>
        <dbReference type="Proteomes" id="UP000246303"/>
    </source>
</evidence>
<dbReference type="GO" id="GO:0035999">
    <property type="term" value="P:tetrahydrofolate interconversion"/>
    <property type="evidence" value="ECO:0007669"/>
    <property type="project" value="TreeGrafter"/>
</dbReference>
<dbReference type="InterPro" id="IPR002698">
    <property type="entry name" value="FTHF_cligase"/>
</dbReference>
<comment type="caution">
    <text evidence="4">The sequence shown here is derived from an EMBL/GenBank/DDBJ whole genome shotgun (WGS) entry which is preliminary data.</text>
</comment>
<dbReference type="Gene3D" id="3.40.50.10420">
    <property type="entry name" value="NagB/RpiA/CoA transferase-like"/>
    <property type="match status" value="1"/>
</dbReference>
<protein>
    <submittedName>
        <fullName evidence="4">5-formyltetrahydrofolate cyclo-ligase</fullName>
    </submittedName>
</protein>
<dbReference type="Pfam" id="PF01812">
    <property type="entry name" value="5-FTHF_cyc-lig"/>
    <property type="match status" value="1"/>
</dbReference>